<proteinExistence type="predicted"/>
<dbReference type="SUPFAM" id="SSF50729">
    <property type="entry name" value="PH domain-like"/>
    <property type="match status" value="1"/>
</dbReference>
<dbReference type="InterPro" id="IPR001849">
    <property type="entry name" value="PH_domain"/>
</dbReference>
<dbReference type="Pfam" id="PF00169">
    <property type="entry name" value="PH"/>
    <property type="match status" value="1"/>
</dbReference>
<dbReference type="EMBL" id="VXIV02000277">
    <property type="protein sequence ID" value="KAF6039319.1"/>
    <property type="molecule type" value="Genomic_DNA"/>
</dbReference>
<reference evidence="3" key="1">
    <citation type="submission" date="2020-06" db="EMBL/GenBank/DDBJ databases">
        <title>Draft genome of Bugula neritina, a colonial animal packing powerful symbionts and potential medicines.</title>
        <authorList>
            <person name="Rayko M."/>
        </authorList>
    </citation>
    <scope>NUCLEOTIDE SEQUENCE [LARGE SCALE GENOMIC DNA]</scope>
    <source>
        <strain evidence="3">Kwan_BN1</strain>
    </source>
</reference>
<evidence type="ECO:0000259" key="2">
    <source>
        <dbReference type="PROSITE" id="PS50003"/>
    </source>
</evidence>
<dbReference type="PROSITE" id="PS50003">
    <property type="entry name" value="PH_DOMAIN"/>
    <property type="match status" value="1"/>
</dbReference>
<comment type="caution">
    <text evidence="3">The sequence shown here is derived from an EMBL/GenBank/DDBJ whole genome shotgun (WGS) entry which is preliminary data.</text>
</comment>
<dbReference type="OrthoDB" id="6159396at2759"/>
<dbReference type="PANTHER" id="PTHR12844">
    <property type="entry name" value="CONNECTOR ENCHANCER OF KINASE SUPPRESSOR OF RAS"/>
    <property type="match status" value="1"/>
</dbReference>
<dbReference type="SMART" id="SM00233">
    <property type="entry name" value="PH"/>
    <property type="match status" value="1"/>
</dbReference>
<feature type="region of interest" description="Disordered" evidence="1">
    <location>
        <begin position="1"/>
        <end position="35"/>
    </location>
</feature>
<dbReference type="Gene3D" id="2.30.29.30">
    <property type="entry name" value="Pleckstrin-homology domain (PH domain)/Phosphotyrosine-binding domain (PTB)"/>
    <property type="match status" value="1"/>
</dbReference>
<keyword evidence="4" id="KW-1185">Reference proteome</keyword>
<organism evidence="3 4">
    <name type="scientific">Bugula neritina</name>
    <name type="common">Brown bryozoan</name>
    <name type="synonym">Sertularia neritina</name>
    <dbReference type="NCBI Taxonomy" id="10212"/>
    <lineage>
        <taxon>Eukaryota</taxon>
        <taxon>Metazoa</taxon>
        <taxon>Spiralia</taxon>
        <taxon>Lophotrochozoa</taxon>
        <taxon>Bryozoa</taxon>
        <taxon>Gymnolaemata</taxon>
        <taxon>Cheilostomatida</taxon>
        <taxon>Flustrina</taxon>
        <taxon>Buguloidea</taxon>
        <taxon>Bugulidae</taxon>
        <taxon>Bugula</taxon>
    </lineage>
</organism>
<dbReference type="InterPro" id="IPR051566">
    <property type="entry name" value="CNKSR"/>
</dbReference>
<dbReference type="Proteomes" id="UP000593567">
    <property type="component" value="Unassembled WGS sequence"/>
</dbReference>
<evidence type="ECO:0000313" key="3">
    <source>
        <dbReference type="EMBL" id="KAF6039319.1"/>
    </source>
</evidence>
<protein>
    <submittedName>
        <fullName evidence="3">IPCEF1</fullName>
    </submittedName>
</protein>
<evidence type="ECO:0000313" key="4">
    <source>
        <dbReference type="Proteomes" id="UP000593567"/>
    </source>
</evidence>
<name>A0A7J7KMD5_BUGNE</name>
<dbReference type="InterPro" id="IPR011993">
    <property type="entry name" value="PH-like_dom_sf"/>
</dbReference>
<dbReference type="AlphaFoldDB" id="A0A7J7KMD5"/>
<accession>A0A7J7KMD5</accession>
<feature type="compositionally biased region" description="Polar residues" evidence="1">
    <location>
        <begin position="13"/>
        <end position="25"/>
    </location>
</feature>
<sequence length="320" mass="35764">MVCTMKKSLSYKAATQSPSPWNSPEKTSEAAISENPEQEVVVYRRPKAVGGGVNFIKSRTKPKLSGVSRRVSCADLGSGALQGWLLTKKPRKAKWDKCTKWCVIKDTDLFVYDDQMDTVASSRIYLPAFRVSEATETKKTGAFKIYNEGTTFFFKCKTEEEKIRWINHLSLTAIQYPFPYAAAADYTVSGSSASSSGIDVNSGYSSRTSQAYSDIDEMDDSSTISEEPVVPAKIRSKKSSTLTPVKLRSRMESNQALRHLVTSIREADLDIIGTDATTRRHLNCVNPWPTLALLGRTPNITRKCLRCGLWRDRSRRWSTS</sequence>
<feature type="domain" description="PH" evidence="2">
    <location>
        <begin position="78"/>
        <end position="174"/>
    </location>
</feature>
<dbReference type="PANTHER" id="PTHR12844:SF42">
    <property type="entry name" value="CONNECTOR ENHANCER OF KSR PROTEIN CNK"/>
    <property type="match status" value="1"/>
</dbReference>
<gene>
    <name evidence="3" type="ORF">EB796_002375</name>
</gene>
<evidence type="ECO:0000256" key="1">
    <source>
        <dbReference type="SAM" id="MobiDB-lite"/>
    </source>
</evidence>